<keyword evidence="4 6" id="KW-1133">Transmembrane helix</keyword>
<evidence type="ECO:0000256" key="2">
    <source>
        <dbReference type="ARBA" id="ARBA00022475"/>
    </source>
</evidence>
<dbReference type="PANTHER" id="PTHR30213:SF1">
    <property type="entry name" value="INNER MEMBRANE PROTEIN YHJD"/>
    <property type="match status" value="1"/>
</dbReference>
<dbReference type="Proteomes" id="UP000192796">
    <property type="component" value="Unassembled WGS sequence"/>
</dbReference>
<accession>A0A1V9FYA0</accession>
<protein>
    <submittedName>
        <fullName evidence="7">Uncharacterized protein</fullName>
    </submittedName>
</protein>
<evidence type="ECO:0000256" key="6">
    <source>
        <dbReference type="SAM" id="Phobius"/>
    </source>
</evidence>
<keyword evidence="5 6" id="KW-0472">Membrane</keyword>
<reference evidence="7 8" key="1">
    <citation type="submission" date="2016-03" db="EMBL/GenBank/DDBJ databases">
        <title>Niastella vici sp. nov., isolated from farmland soil.</title>
        <authorList>
            <person name="Chen L."/>
            <person name="Wang D."/>
            <person name="Yang S."/>
            <person name="Wang G."/>
        </authorList>
    </citation>
    <scope>NUCLEOTIDE SEQUENCE [LARGE SCALE GENOMIC DNA]</scope>
    <source>
        <strain evidence="7 8">DJ57</strain>
    </source>
</reference>
<dbReference type="PANTHER" id="PTHR30213">
    <property type="entry name" value="INNER MEMBRANE PROTEIN YHJD"/>
    <property type="match status" value="1"/>
</dbReference>
<sequence length="304" mass="34110">MKWIPIFFAQLWVSLRTTFKTFIAENLLRYSASLSYYTIFSLAPLLIITISLLGYLFGRQAMEGRIFSEIRSQVGDVAAMQIQQMIQHIVSAQYSSVAGVAGIIAMVIGISAVFTEVQDAVNHIWKLKPIPKLNRKKFLIKRAISLAIFSVIGFILVLSLIMNLLIDMLGSYLIDFFANAGVIMEFAINRIFIIVVVAVLFTFMFKYLPDGRVKWKDAIKGAIFTSFLFMLGKAAIGYFLGHIQTASTYGAAGSLIVLLLWIYYSSVIIYFGATFTKVYAYLYGGKITPRSYAVYLETKEVFPG</sequence>
<dbReference type="InterPro" id="IPR017039">
    <property type="entry name" value="Virul_fac_BrkB"/>
</dbReference>
<organism evidence="7 8">
    <name type="scientific">Niastella vici</name>
    <dbReference type="NCBI Taxonomy" id="1703345"/>
    <lineage>
        <taxon>Bacteria</taxon>
        <taxon>Pseudomonadati</taxon>
        <taxon>Bacteroidota</taxon>
        <taxon>Chitinophagia</taxon>
        <taxon>Chitinophagales</taxon>
        <taxon>Chitinophagaceae</taxon>
        <taxon>Niastella</taxon>
    </lineage>
</organism>
<dbReference type="OrthoDB" id="9797028at2"/>
<feature type="transmembrane region" description="Helical" evidence="6">
    <location>
        <begin position="143"/>
        <end position="166"/>
    </location>
</feature>
<comment type="subcellular location">
    <subcellularLocation>
        <location evidence="1">Cell membrane</location>
        <topology evidence="1">Multi-pass membrane protein</topology>
    </subcellularLocation>
</comment>
<feature type="transmembrane region" description="Helical" evidence="6">
    <location>
        <begin position="261"/>
        <end position="282"/>
    </location>
</feature>
<evidence type="ECO:0000256" key="1">
    <source>
        <dbReference type="ARBA" id="ARBA00004651"/>
    </source>
</evidence>
<dbReference type="AlphaFoldDB" id="A0A1V9FYA0"/>
<name>A0A1V9FYA0_9BACT</name>
<evidence type="ECO:0000256" key="3">
    <source>
        <dbReference type="ARBA" id="ARBA00022692"/>
    </source>
</evidence>
<evidence type="ECO:0000313" key="8">
    <source>
        <dbReference type="Proteomes" id="UP000192796"/>
    </source>
</evidence>
<feature type="transmembrane region" description="Helical" evidence="6">
    <location>
        <begin position="36"/>
        <end position="57"/>
    </location>
</feature>
<evidence type="ECO:0000256" key="5">
    <source>
        <dbReference type="ARBA" id="ARBA00023136"/>
    </source>
</evidence>
<keyword evidence="2" id="KW-1003">Cell membrane</keyword>
<dbReference type="GO" id="GO:0005886">
    <property type="term" value="C:plasma membrane"/>
    <property type="evidence" value="ECO:0007669"/>
    <property type="project" value="UniProtKB-SubCell"/>
</dbReference>
<feature type="transmembrane region" description="Helical" evidence="6">
    <location>
        <begin position="221"/>
        <end position="241"/>
    </location>
</feature>
<dbReference type="RefSeq" id="WP_081147632.1">
    <property type="nucleotide sequence ID" value="NZ_LVYD01000045.1"/>
</dbReference>
<proteinExistence type="predicted"/>
<keyword evidence="3 6" id="KW-0812">Transmembrane</keyword>
<comment type="caution">
    <text evidence="7">The sequence shown here is derived from an EMBL/GenBank/DDBJ whole genome shotgun (WGS) entry which is preliminary data.</text>
</comment>
<feature type="transmembrane region" description="Helical" evidence="6">
    <location>
        <begin position="186"/>
        <end position="209"/>
    </location>
</feature>
<dbReference type="NCBIfam" id="TIGR00765">
    <property type="entry name" value="yihY_not_rbn"/>
    <property type="match status" value="1"/>
</dbReference>
<gene>
    <name evidence="7" type="ORF">A3860_23775</name>
</gene>
<dbReference type="Pfam" id="PF03631">
    <property type="entry name" value="Virul_fac_BrkB"/>
    <property type="match status" value="1"/>
</dbReference>
<dbReference type="PIRSF" id="PIRSF035875">
    <property type="entry name" value="RNase_BN"/>
    <property type="match status" value="1"/>
</dbReference>
<evidence type="ECO:0000313" key="7">
    <source>
        <dbReference type="EMBL" id="OQP63371.1"/>
    </source>
</evidence>
<keyword evidence="8" id="KW-1185">Reference proteome</keyword>
<dbReference type="EMBL" id="LVYD01000045">
    <property type="protein sequence ID" value="OQP63371.1"/>
    <property type="molecule type" value="Genomic_DNA"/>
</dbReference>
<dbReference type="STRING" id="1703345.A3860_23775"/>
<evidence type="ECO:0000256" key="4">
    <source>
        <dbReference type="ARBA" id="ARBA00022989"/>
    </source>
</evidence>